<gene>
    <name evidence="4" type="ORF">MNOR_LOCUS10058</name>
</gene>
<evidence type="ECO:0000256" key="1">
    <source>
        <dbReference type="PROSITE-ProRule" id="PRU00723"/>
    </source>
</evidence>
<sequence>MSDDKAKPVMAPIAIEACGGGGQSGLIVSINPHEEHKRMEEAFQDIIRKAPKSTIELGQSVTDCLSVYNIRHAFDRLNVEKIKMFPHSVLETTAAYLQIIVGSRKLDIKRVQNREDLASIIVSQIQNHLPEVCIECGQTYTVQVGEERSRHCYGCGQGSHDCYKNQKSEEDQHFIEVRYRYAYDVGFVWLCTHHAKLFFDLETSVNKEAMRNLPARKYSPMTPKPDIVDYQCNTSSITRGLTGMTGMTSLRERELGYPGYDQFDRYQIVPGNTELTKQRLLDAERNRTQEIMLKAEDHRRRAEDMMRRDDLQRAGDMYLRSSSDRPNLSNEVCRHYKMGRCKHGPSGIINGACPFLHPPQCLKYVTYGTTPGLGCNKGLYCENLHAEASQSYLRGAGAPMESRMVNYPFASNRSPRRLPELPHMPTTDPLLVPRIQVSDQYLLPHSQSVDPYLSTSHMQRSDPYLLHDPIERKQIMLQQRQDSLETTLNEICSTLTGYEPRLRTSPVHMDMQPRHYASDIQPQVYTQRMYGQDLQPRMYSSDLQPRMYSTTHQQQPRLYSTAQQQQPRMIAPDLQTGMYASSLQPRMHQSMVAPELHQQVMYNSSLQQPMNAAANMQHTRMATTNMHQPMMTNVSMPMNTVTMQPANTSNMQQMSTNNPQQMNVSNMPQQQQPMTSMVQQPMATNQQQMATNQQPMNTANMQQQPRIQVQPVTPTEVQQQPVQQSQQQSGL</sequence>
<feature type="zinc finger region" description="C3H1-type" evidence="1">
    <location>
        <begin position="327"/>
        <end position="360"/>
    </location>
</feature>
<feature type="compositionally biased region" description="Low complexity" evidence="2">
    <location>
        <begin position="667"/>
        <end position="698"/>
    </location>
</feature>
<keyword evidence="5" id="KW-1185">Reference proteome</keyword>
<evidence type="ECO:0000313" key="4">
    <source>
        <dbReference type="EMBL" id="CAL4076121.1"/>
    </source>
</evidence>
<dbReference type="AlphaFoldDB" id="A0AAV2QBA3"/>
<name>A0AAV2QBA3_MEGNR</name>
<evidence type="ECO:0000313" key="5">
    <source>
        <dbReference type="Proteomes" id="UP001497623"/>
    </source>
</evidence>
<dbReference type="GO" id="GO:0008270">
    <property type="term" value="F:zinc ion binding"/>
    <property type="evidence" value="ECO:0007669"/>
    <property type="project" value="UniProtKB-KW"/>
</dbReference>
<feature type="domain" description="C3H1-type" evidence="3">
    <location>
        <begin position="327"/>
        <end position="360"/>
    </location>
</feature>
<comment type="caution">
    <text evidence="4">The sequence shown here is derived from an EMBL/GenBank/DDBJ whole genome shotgun (WGS) entry which is preliminary data.</text>
</comment>
<keyword evidence="1" id="KW-0863">Zinc-finger</keyword>
<evidence type="ECO:0000256" key="2">
    <source>
        <dbReference type="SAM" id="MobiDB-lite"/>
    </source>
</evidence>
<dbReference type="EMBL" id="CAXKWB010004999">
    <property type="protein sequence ID" value="CAL4076121.1"/>
    <property type="molecule type" value="Genomic_DNA"/>
</dbReference>
<organism evidence="4 5">
    <name type="scientific">Meganyctiphanes norvegica</name>
    <name type="common">Northern krill</name>
    <name type="synonym">Thysanopoda norvegica</name>
    <dbReference type="NCBI Taxonomy" id="48144"/>
    <lineage>
        <taxon>Eukaryota</taxon>
        <taxon>Metazoa</taxon>
        <taxon>Ecdysozoa</taxon>
        <taxon>Arthropoda</taxon>
        <taxon>Crustacea</taxon>
        <taxon>Multicrustacea</taxon>
        <taxon>Malacostraca</taxon>
        <taxon>Eumalacostraca</taxon>
        <taxon>Eucarida</taxon>
        <taxon>Euphausiacea</taxon>
        <taxon>Euphausiidae</taxon>
        <taxon>Meganyctiphanes</taxon>
    </lineage>
</organism>
<feature type="compositionally biased region" description="Polar residues" evidence="2">
    <location>
        <begin position="649"/>
        <end position="666"/>
    </location>
</feature>
<keyword evidence="1" id="KW-0479">Metal-binding</keyword>
<reference evidence="4 5" key="1">
    <citation type="submission" date="2024-05" db="EMBL/GenBank/DDBJ databases">
        <authorList>
            <person name="Wallberg A."/>
        </authorList>
    </citation>
    <scope>NUCLEOTIDE SEQUENCE [LARGE SCALE GENOMIC DNA]</scope>
</reference>
<protein>
    <recommendedName>
        <fullName evidence="3">C3H1-type domain-containing protein</fullName>
    </recommendedName>
</protein>
<feature type="region of interest" description="Disordered" evidence="2">
    <location>
        <begin position="649"/>
        <end position="731"/>
    </location>
</feature>
<accession>A0AAV2QBA3</accession>
<keyword evidence="1" id="KW-0862">Zinc</keyword>
<proteinExistence type="predicted"/>
<dbReference type="Proteomes" id="UP001497623">
    <property type="component" value="Unassembled WGS sequence"/>
</dbReference>
<dbReference type="InterPro" id="IPR000571">
    <property type="entry name" value="Znf_CCCH"/>
</dbReference>
<dbReference type="PROSITE" id="PS50103">
    <property type="entry name" value="ZF_C3H1"/>
    <property type="match status" value="1"/>
</dbReference>
<evidence type="ECO:0000259" key="3">
    <source>
        <dbReference type="PROSITE" id="PS50103"/>
    </source>
</evidence>
<feature type="compositionally biased region" description="Low complexity" evidence="2">
    <location>
        <begin position="708"/>
        <end position="731"/>
    </location>
</feature>